<feature type="compositionally biased region" description="Acidic residues" evidence="12">
    <location>
        <begin position="20"/>
        <end position="41"/>
    </location>
</feature>
<keyword evidence="15" id="KW-1185">Reference proteome</keyword>
<reference evidence="14 15" key="1">
    <citation type="submission" date="2017-10" db="EMBL/GenBank/DDBJ databases">
        <title>Development of genomic resources for the powdery mildew, Erysiphe pulchra.</title>
        <authorList>
            <person name="Wadl P.A."/>
            <person name="Mack B.M."/>
            <person name="Moore G."/>
            <person name="Beltz S.B."/>
        </authorList>
    </citation>
    <scope>NUCLEOTIDE SEQUENCE [LARGE SCALE GENOMIC DNA]</scope>
    <source>
        <strain evidence="14">Cflorida</strain>
    </source>
</reference>
<keyword evidence="6" id="KW-0653">Protein transport</keyword>
<keyword evidence="10 13" id="KW-0472">Membrane</keyword>
<evidence type="ECO:0000256" key="11">
    <source>
        <dbReference type="ARBA" id="ARBA00023170"/>
    </source>
</evidence>
<keyword evidence="11" id="KW-0675">Receptor</keyword>
<comment type="caution">
    <text evidence="14">The sequence shown here is derived from an EMBL/GenBank/DDBJ whole genome shotgun (WGS) entry which is preliminary data.</text>
</comment>
<evidence type="ECO:0000256" key="13">
    <source>
        <dbReference type="SAM" id="Phobius"/>
    </source>
</evidence>
<keyword evidence="7 13" id="KW-1133">Transmembrane helix</keyword>
<keyword evidence="4 13" id="KW-0812">Transmembrane</keyword>
<dbReference type="OrthoDB" id="10016939at2759"/>
<dbReference type="Proteomes" id="UP000237438">
    <property type="component" value="Unassembled WGS sequence"/>
</dbReference>
<feature type="compositionally biased region" description="Acidic residues" evidence="12">
    <location>
        <begin position="1"/>
        <end position="10"/>
    </location>
</feature>
<comment type="similarity">
    <text evidence="2">Belongs to the Tom22 family.</text>
</comment>
<keyword evidence="8" id="KW-0811">Translocation</keyword>
<dbReference type="PANTHER" id="PTHR12504:SF0">
    <property type="entry name" value="MITOCHONDRIAL IMPORT RECEPTOR SUBUNIT TOM22 HOMOLOG"/>
    <property type="match status" value="1"/>
</dbReference>
<gene>
    <name evidence="14" type="ORF">EPUL_000526</name>
</gene>
<protein>
    <submittedName>
        <fullName evidence="14">Mitochondrial import translocase</fullName>
    </submittedName>
</protein>
<evidence type="ECO:0000256" key="8">
    <source>
        <dbReference type="ARBA" id="ARBA00023010"/>
    </source>
</evidence>
<keyword evidence="9" id="KW-0496">Mitochondrion</keyword>
<evidence type="ECO:0000256" key="12">
    <source>
        <dbReference type="SAM" id="MobiDB-lite"/>
    </source>
</evidence>
<organism evidence="14 15">
    <name type="scientific">Erysiphe pulchra</name>
    <dbReference type="NCBI Taxonomy" id="225359"/>
    <lineage>
        <taxon>Eukaryota</taxon>
        <taxon>Fungi</taxon>
        <taxon>Dikarya</taxon>
        <taxon>Ascomycota</taxon>
        <taxon>Pezizomycotina</taxon>
        <taxon>Leotiomycetes</taxon>
        <taxon>Erysiphales</taxon>
        <taxon>Erysiphaceae</taxon>
        <taxon>Erysiphe</taxon>
    </lineage>
</organism>
<evidence type="ECO:0000313" key="15">
    <source>
        <dbReference type="Proteomes" id="UP000237438"/>
    </source>
</evidence>
<sequence length="149" mass="16392">MVELVEVEDESISKQAGSSDNEDDYYTDTEISSEDEDSISEEETLADRLFALRDIIPPTTRFYISSKVESTTNWVKSSLVFSGRAIWVVSTSVLLLGVPWAIAFAEEQQMVEMEKEMKMREMGGELLSGGSAVNAISDQLGGQNGKPAL</sequence>
<evidence type="ECO:0000256" key="1">
    <source>
        <dbReference type="ARBA" id="ARBA00004572"/>
    </source>
</evidence>
<evidence type="ECO:0000256" key="7">
    <source>
        <dbReference type="ARBA" id="ARBA00022989"/>
    </source>
</evidence>
<comment type="subcellular location">
    <subcellularLocation>
        <location evidence="1">Mitochondrion outer membrane</location>
        <topology evidence="1">Single-pass membrane protein</topology>
    </subcellularLocation>
</comment>
<accession>A0A2S4Q1E0</accession>
<name>A0A2S4Q1E0_9PEZI</name>
<dbReference type="PANTHER" id="PTHR12504">
    <property type="entry name" value="MITOCHONDRIAL IMPORT RECEPTOR SUBUNIT TOM22"/>
    <property type="match status" value="1"/>
</dbReference>
<dbReference type="Pfam" id="PF04281">
    <property type="entry name" value="Tom22"/>
    <property type="match status" value="1"/>
</dbReference>
<evidence type="ECO:0000256" key="4">
    <source>
        <dbReference type="ARBA" id="ARBA00022692"/>
    </source>
</evidence>
<dbReference type="AlphaFoldDB" id="A0A2S4Q1E0"/>
<proteinExistence type="inferred from homology"/>
<evidence type="ECO:0000256" key="9">
    <source>
        <dbReference type="ARBA" id="ARBA00023128"/>
    </source>
</evidence>
<evidence type="ECO:0000256" key="10">
    <source>
        <dbReference type="ARBA" id="ARBA00023136"/>
    </source>
</evidence>
<keyword evidence="3" id="KW-0813">Transport</keyword>
<dbReference type="GO" id="GO:0005741">
    <property type="term" value="C:mitochondrial outer membrane"/>
    <property type="evidence" value="ECO:0007669"/>
    <property type="project" value="UniProtKB-SubCell"/>
</dbReference>
<feature type="transmembrane region" description="Helical" evidence="13">
    <location>
        <begin position="85"/>
        <end position="105"/>
    </location>
</feature>
<evidence type="ECO:0000256" key="3">
    <source>
        <dbReference type="ARBA" id="ARBA00022448"/>
    </source>
</evidence>
<dbReference type="GO" id="GO:0006886">
    <property type="term" value="P:intracellular protein transport"/>
    <property type="evidence" value="ECO:0007669"/>
    <property type="project" value="InterPro"/>
</dbReference>
<evidence type="ECO:0000256" key="2">
    <source>
        <dbReference type="ARBA" id="ARBA00009874"/>
    </source>
</evidence>
<keyword evidence="5" id="KW-1000">Mitochondrion outer membrane</keyword>
<dbReference type="STRING" id="225359.A0A2S4Q1E0"/>
<dbReference type="EMBL" id="PEDP01000031">
    <property type="protein sequence ID" value="POS88105.1"/>
    <property type="molecule type" value="Genomic_DNA"/>
</dbReference>
<evidence type="ECO:0000313" key="14">
    <source>
        <dbReference type="EMBL" id="POS88105.1"/>
    </source>
</evidence>
<evidence type="ECO:0000256" key="5">
    <source>
        <dbReference type="ARBA" id="ARBA00022787"/>
    </source>
</evidence>
<evidence type="ECO:0000256" key="6">
    <source>
        <dbReference type="ARBA" id="ARBA00022927"/>
    </source>
</evidence>
<feature type="region of interest" description="Disordered" evidence="12">
    <location>
        <begin position="1"/>
        <end position="41"/>
    </location>
</feature>
<dbReference type="CDD" id="cd22884">
    <property type="entry name" value="TOM22"/>
    <property type="match status" value="1"/>
</dbReference>
<dbReference type="InterPro" id="IPR005683">
    <property type="entry name" value="Tom22"/>
</dbReference>